<evidence type="ECO:0000259" key="4">
    <source>
        <dbReference type="Pfam" id="PF01420"/>
    </source>
</evidence>
<evidence type="ECO:0000256" key="1">
    <source>
        <dbReference type="ARBA" id="ARBA00010923"/>
    </source>
</evidence>
<organism evidence="5 6">
    <name type="scientific">Caldicellulosiruptor morganii</name>
    <dbReference type="NCBI Taxonomy" id="1387555"/>
    <lineage>
        <taxon>Bacteria</taxon>
        <taxon>Bacillati</taxon>
        <taxon>Bacillota</taxon>
        <taxon>Bacillota incertae sedis</taxon>
        <taxon>Caldicellulosiruptorales</taxon>
        <taxon>Caldicellulosiruptoraceae</taxon>
        <taxon>Caldicellulosiruptor</taxon>
    </lineage>
</organism>
<sequence>MVKFRWETEFKETEIGEIPNNWEVENLERVIKSLESGNRPKGGKLNHNPNGILSIGGENISWDGELILENCLRFDKEFYEKSKKGKIEKFDILLVKDGATIGKLAFVKDVPEGKAMVNEHIFLIKTDQNKYNPRFLYYYLFSEVGQTLIQNTISGSAQGGINKKFINSIKVPKLELSEQSRIASILSWFDDLIENKKKQNEILEKTAMAIFKSWFVDFEPFKGEELVFNEELGREIPKGWDVKAIGKIAEIRNGLSYTGKEKLEEPVEGSYIFITLNNAVEGGGFKPVYAWIKSNRIKEHHFIKEGDLIIPNTEQTKDERLLGSPGIVFFPPDYELDKGVYSMDIVRIMPTKYFYKYYLYLHLYFTREETATFHTGTSILHFDIRNFKKNKFILIPPQAVLEKFNNLIEPLFKKIILNQKQIMTLKKVRDTLLPLLVFGKLRVEEI</sequence>
<dbReference type="PANTHER" id="PTHR30408:SF12">
    <property type="entry name" value="TYPE I RESTRICTION ENZYME MJAVIII SPECIFICITY SUBUNIT"/>
    <property type="match status" value="1"/>
</dbReference>
<evidence type="ECO:0000256" key="2">
    <source>
        <dbReference type="ARBA" id="ARBA00022747"/>
    </source>
</evidence>
<keyword evidence="3" id="KW-0238">DNA-binding</keyword>
<reference evidence="5" key="1">
    <citation type="submission" date="2022-12" db="EMBL/GenBank/DDBJ databases">
        <authorList>
            <person name="Bing R.G."/>
            <person name="Willard D.J."/>
            <person name="Manesh M.J.H."/>
            <person name="Laemthong T."/>
            <person name="Crosby J.R."/>
            <person name="Kelly R.M."/>
        </authorList>
    </citation>
    <scope>NUCLEOTIDE SEQUENCE</scope>
    <source>
        <strain evidence="5">DSM 8990</strain>
    </source>
</reference>
<evidence type="ECO:0000256" key="3">
    <source>
        <dbReference type="ARBA" id="ARBA00023125"/>
    </source>
</evidence>
<dbReference type="EMBL" id="CP113865">
    <property type="protein sequence ID" value="WAM34097.1"/>
    <property type="molecule type" value="Genomic_DNA"/>
</dbReference>
<keyword evidence="6" id="KW-1185">Reference proteome</keyword>
<accession>A0ABY7BQC7</accession>
<keyword evidence="2" id="KW-0680">Restriction system</keyword>
<protein>
    <submittedName>
        <fullName evidence="5">Restriction endonuclease subunit S</fullName>
    </submittedName>
</protein>
<dbReference type="SUPFAM" id="SSF116734">
    <property type="entry name" value="DNA methylase specificity domain"/>
    <property type="match status" value="2"/>
</dbReference>
<dbReference type="Proteomes" id="UP001164909">
    <property type="component" value="Chromosome"/>
</dbReference>
<dbReference type="InterPro" id="IPR052021">
    <property type="entry name" value="Type-I_RS_S_subunit"/>
</dbReference>
<gene>
    <name evidence="5" type="ORF">OTK00_000255</name>
</gene>
<keyword evidence="5" id="KW-0540">Nuclease</keyword>
<evidence type="ECO:0000313" key="5">
    <source>
        <dbReference type="EMBL" id="WAM34097.1"/>
    </source>
</evidence>
<name>A0ABY7BQC7_9FIRM</name>
<keyword evidence="5" id="KW-0378">Hydrolase</keyword>
<feature type="domain" description="Type I restriction modification DNA specificity" evidence="4">
    <location>
        <begin position="19"/>
        <end position="203"/>
    </location>
</feature>
<dbReference type="RefSeq" id="WP_045168411.1">
    <property type="nucleotide sequence ID" value="NZ_CP113865.1"/>
</dbReference>
<dbReference type="InterPro" id="IPR044946">
    <property type="entry name" value="Restrct_endonuc_typeI_TRD_sf"/>
</dbReference>
<keyword evidence="5" id="KW-0255">Endonuclease</keyword>
<dbReference type="Pfam" id="PF01420">
    <property type="entry name" value="Methylase_S"/>
    <property type="match status" value="1"/>
</dbReference>
<dbReference type="GO" id="GO:0004519">
    <property type="term" value="F:endonuclease activity"/>
    <property type="evidence" value="ECO:0007669"/>
    <property type="project" value="UniProtKB-KW"/>
</dbReference>
<proteinExistence type="inferred from homology"/>
<evidence type="ECO:0000313" key="6">
    <source>
        <dbReference type="Proteomes" id="UP001164909"/>
    </source>
</evidence>
<dbReference type="Gene3D" id="3.90.220.20">
    <property type="entry name" value="DNA methylase specificity domains"/>
    <property type="match status" value="2"/>
</dbReference>
<dbReference type="InterPro" id="IPR000055">
    <property type="entry name" value="Restrct_endonuc_typeI_TRD"/>
</dbReference>
<comment type="similarity">
    <text evidence="1">Belongs to the type-I restriction system S methylase family.</text>
</comment>
<dbReference type="PANTHER" id="PTHR30408">
    <property type="entry name" value="TYPE-1 RESTRICTION ENZYME ECOKI SPECIFICITY PROTEIN"/>
    <property type="match status" value="1"/>
</dbReference>